<feature type="domain" description="CR-type" evidence="12">
    <location>
        <begin position="159"/>
        <end position="240"/>
    </location>
</feature>
<dbReference type="InterPro" id="IPR036410">
    <property type="entry name" value="HSP_DnaJ_Cys-rich_dom_sf"/>
</dbReference>
<feature type="binding site" evidence="8">
    <location>
        <position position="217"/>
    </location>
    <ligand>
        <name>Zn(2+)</name>
        <dbReference type="ChEBI" id="CHEBI:29105"/>
        <label>2</label>
    </ligand>
</feature>
<comment type="domain">
    <text evidence="8">The J domain is necessary and sufficient to stimulate DnaK ATPase activity. Zinc center 1 plays an important role in the autonomous, DnaK-independent chaperone activity of DnaJ. Zinc center 2 is essential for interaction with DnaK and for DnaJ activity.</text>
</comment>
<dbReference type="GO" id="GO:0031072">
    <property type="term" value="F:heat shock protein binding"/>
    <property type="evidence" value="ECO:0007669"/>
    <property type="project" value="InterPro"/>
</dbReference>
<dbReference type="Pfam" id="PF01556">
    <property type="entry name" value="DnaJ_C"/>
    <property type="match status" value="1"/>
</dbReference>
<feature type="region of interest" description="Disordered" evidence="10">
    <location>
        <begin position="124"/>
        <end position="143"/>
    </location>
</feature>
<dbReference type="InterPro" id="IPR002939">
    <property type="entry name" value="DnaJ_C"/>
</dbReference>
<dbReference type="Pfam" id="PF00684">
    <property type="entry name" value="DnaJ_CXXCXGXG"/>
    <property type="match status" value="1"/>
</dbReference>
<evidence type="ECO:0000256" key="7">
    <source>
        <dbReference type="ARBA" id="ARBA00067609"/>
    </source>
</evidence>
<dbReference type="InterPro" id="IPR008971">
    <property type="entry name" value="HSP40/DnaJ_pept-bd"/>
</dbReference>
<evidence type="ECO:0000256" key="1">
    <source>
        <dbReference type="ARBA" id="ARBA00022723"/>
    </source>
</evidence>
<dbReference type="CDD" id="cd10747">
    <property type="entry name" value="DnaJ_C"/>
    <property type="match status" value="1"/>
</dbReference>
<dbReference type="InterPro" id="IPR018253">
    <property type="entry name" value="DnaJ_domain_CS"/>
</dbReference>
<dbReference type="InterPro" id="IPR012724">
    <property type="entry name" value="DnaJ"/>
</dbReference>
<evidence type="ECO:0000256" key="4">
    <source>
        <dbReference type="ARBA" id="ARBA00022833"/>
    </source>
</evidence>
<feature type="binding site" evidence="8">
    <location>
        <position position="228"/>
    </location>
    <ligand>
        <name>Zn(2+)</name>
        <dbReference type="ChEBI" id="CHEBI:29105"/>
        <label>1</label>
    </ligand>
</feature>
<keyword evidence="3 8" id="KW-0863">Zinc-finger</keyword>
<dbReference type="GO" id="GO:0005737">
    <property type="term" value="C:cytoplasm"/>
    <property type="evidence" value="ECO:0007669"/>
    <property type="project" value="UniProtKB-SubCell"/>
</dbReference>
<dbReference type="SUPFAM" id="SSF49493">
    <property type="entry name" value="HSP40/DnaJ peptide-binding domain"/>
    <property type="match status" value="2"/>
</dbReference>
<dbReference type="GO" id="GO:0006260">
    <property type="term" value="P:DNA replication"/>
    <property type="evidence" value="ECO:0007669"/>
    <property type="project" value="UniProtKB-KW"/>
</dbReference>
<dbReference type="Gene3D" id="2.60.260.20">
    <property type="entry name" value="Urease metallochaperone UreE, N-terminal domain"/>
    <property type="match status" value="2"/>
</dbReference>
<name>A0A2M7W346_9BACT</name>
<comment type="similarity">
    <text evidence="6 8">Belongs to the DnaJ family.</text>
</comment>
<dbReference type="FunFam" id="2.10.230.10:FF:000002">
    <property type="entry name" value="Molecular chaperone DnaJ"/>
    <property type="match status" value="1"/>
</dbReference>
<dbReference type="HAMAP" id="MF_01152">
    <property type="entry name" value="DnaJ"/>
    <property type="match status" value="1"/>
</dbReference>
<feature type="domain" description="J" evidence="11">
    <location>
        <begin position="7"/>
        <end position="71"/>
    </location>
</feature>
<dbReference type="PRINTS" id="PR00625">
    <property type="entry name" value="JDOMAIN"/>
</dbReference>
<dbReference type="CDD" id="cd10719">
    <property type="entry name" value="DnaJ_zf"/>
    <property type="match status" value="1"/>
</dbReference>
<dbReference type="GO" id="GO:0008270">
    <property type="term" value="F:zinc ion binding"/>
    <property type="evidence" value="ECO:0007669"/>
    <property type="project" value="UniProtKB-UniRule"/>
</dbReference>
<dbReference type="SMART" id="SM00271">
    <property type="entry name" value="DnaJ"/>
    <property type="match status" value="1"/>
</dbReference>
<dbReference type="EMBL" id="PFQB01000009">
    <property type="protein sequence ID" value="PJA15744.1"/>
    <property type="molecule type" value="Genomic_DNA"/>
</dbReference>
<evidence type="ECO:0000256" key="5">
    <source>
        <dbReference type="ARBA" id="ARBA00023186"/>
    </source>
</evidence>
<comment type="cofactor">
    <cofactor evidence="8">
        <name>Zn(2+)</name>
        <dbReference type="ChEBI" id="CHEBI:29105"/>
    </cofactor>
    <text evidence="8">Binds 2 Zn(2+) ions per monomer.</text>
</comment>
<comment type="function">
    <text evidence="8">Participates actively in the response to hyperosmotic and heat shock by preventing the aggregation of stress-denatured proteins and by disaggregating proteins, also in an autonomous, DnaK-independent fashion. Unfolded proteins bind initially to DnaJ; upon interaction with the DnaJ-bound protein, DnaK hydrolyzes its bound ATP, resulting in the formation of a stable complex. GrpE releases ADP from DnaK; ATP binding to DnaK triggers the release of the substrate protein, thus completing the reaction cycle. Several rounds of ATP-dependent interactions between DnaJ, DnaK and GrpE are required for fully efficient folding. Also involved, together with DnaK and GrpE, in the DNA replication of plasmids through activation of initiation proteins.</text>
</comment>
<evidence type="ECO:0000259" key="12">
    <source>
        <dbReference type="PROSITE" id="PS51188"/>
    </source>
</evidence>
<dbReference type="GO" id="GO:0009408">
    <property type="term" value="P:response to heat"/>
    <property type="evidence" value="ECO:0007669"/>
    <property type="project" value="InterPro"/>
</dbReference>
<feature type="binding site" evidence="8">
    <location>
        <position position="175"/>
    </location>
    <ligand>
        <name>Zn(2+)</name>
        <dbReference type="ChEBI" id="CHEBI:29105"/>
        <label>1</label>
    </ligand>
</feature>
<evidence type="ECO:0000313" key="14">
    <source>
        <dbReference type="Proteomes" id="UP000228952"/>
    </source>
</evidence>
<dbReference type="GO" id="GO:0042026">
    <property type="term" value="P:protein refolding"/>
    <property type="evidence" value="ECO:0007669"/>
    <property type="project" value="TreeGrafter"/>
</dbReference>
<feature type="binding site" evidence="8">
    <location>
        <position position="214"/>
    </location>
    <ligand>
        <name>Zn(2+)</name>
        <dbReference type="ChEBI" id="CHEBI:29105"/>
        <label>2</label>
    </ligand>
</feature>
<dbReference type="Proteomes" id="UP000228952">
    <property type="component" value="Unassembled WGS sequence"/>
</dbReference>
<feature type="zinc finger region" description="CR-type" evidence="9">
    <location>
        <begin position="159"/>
        <end position="240"/>
    </location>
</feature>
<dbReference type="PROSITE" id="PS00636">
    <property type="entry name" value="DNAJ_1"/>
    <property type="match status" value="1"/>
</dbReference>
<keyword evidence="8" id="KW-0235">DNA replication</keyword>
<dbReference type="Gene3D" id="2.10.230.10">
    <property type="entry name" value="Heat shock protein DnaJ, cysteine-rich domain"/>
    <property type="match status" value="1"/>
</dbReference>
<gene>
    <name evidence="8" type="primary">dnaJ</name>
    <name evidence="13" type="ORF">COX64_00310</name>
</gene>
<comment type="caution">
    <text evidence="8">Lacks conserved residue(s) required for the propagation of feature annotation.</text>
</comment>
<dbReference type="InterPro" id="IPR001305">
    <property type="entry name" value="HSP_DnaJ_Cys-rich_dom"/>
</dbReference>
<comment type="subcellular location">
    <subcellularLocation>
        <location evidence="8">Cytoplasm</location>
    </subcellularLocation>
</comment>
<keyword evidence="8" id="KW-0963">Cytoplasm</keyword>
<evidence type="ECO:0000256" key="10">
    <source>
        <dbReference type="SAM" id="MobiDB-lite"/>
    </source>
</evidence>
<dbReference type="SUPFAM" id="SSF46565">
    <property type="entry name" value="Chaperone J-domain"/>
    <property type="match status" value="1"/>
</dbReference>
<dbReference type="SUPFAM" id="SSF57938">
    <property type="entry name" value="DnaJ/Hsp40 cysteine-rich domain"/>
    <property type="match status" value="1"/>
</dbReference>
<dbReference type="PROSITE" id="PS50076">
    <property type="entry name" value="DNAJ_2"/>
    <property type="match status" value="1"/>
</dbReference>
<evidence type="ECO:0000256" key="9">
    <source>
        <dbReference type="PROSITE-ProRule" id="PRU00546"/>
    </source>
</evidence>
<evidence type="ECO:0000256" key="8">
    <source>
        <dbReference type="HAMAP-Rule" id="MF_01152"/>
    </source>
</evidence>
<comment type="subunit">
    <text evidence="8">Homodimer.</text>
</comment>
<accession>A0A2M7W346</accession>
<proteinExistence type="inferred from homology"/>
<feature type="binding site" evidence="8">
    <location>
        <position position="172"/>
    </location>
    <ligand>
        <name>Zn(2+)</name>
        <dbReference type="ChEBI" id="CHEBI:29105"/>
        <label>1</label>
    </ligand>
</feature>
<keyword evidence="5 8" id="KW-0143">Chaperone</keyword>
<dbReference type="PANTHER" id="PTHR43096:SF52">
    <property type="entry name" value="DNAJ HOMOLOG 1, MITOCHONDRIAL-RELATED"/>
    <property type="match status" value="1"/>
</dbReference>
<dbReference type="Gene3D" id="1.10.287.110">
    <property type="entry name" value="DnaJ domain"/>
    <property type="match status" value="1"/>
</dbReference>
<dbReference type="InterPro" id="IPR001623">
    <property type="entry name" value="DnaJ_domain"/>
</dbReference>
<keyword evidence="8" id="KW-0346">Stress response</keyword>
<evidence type="ECO:0000259" key="11">
    <source>
        <dbReference type="PROSITE" id="PS50076"/>
    </source>
</evidence>
<dbReference type="PANTHER" id="PTHR43096">
    <property type="entry name" value="DNAJ HOMOLOG 1, MITOCHONDRIAL-RELATED"/>
    <property type="match status" value="1"/>
</dbReference>
<sequence length="378" mass="41097">MSKSGKDYYSVLGVAKTATADEIKRAYRKLAAKFHPDRNKAADAEDQFKEVAEAYEVLSDTQKRQMYDQYGEAGVRNGGAGGFGGGAQGGNPMGGDWSQYSQVFDMGDMSNLFGGMFGDLFGNSQGMGGRRRQRRADQVDPGEDREVTIKIQFETANKGGEVTVEYERYGTCKTCKGSGSTTQKTMTCAKCGGSGIVQYQQATMLGNFMYQSPCPTCQGTGKVISDPCHQCKTTGRIAEKVHLDIKIPQGSYDGLTLKFRGGGNVGRHRGEAGDLYMTLNVGSFLNYRRDKETLFGEIELHPAKAVLGGNFDIETPYGKQTISIPAGTQPGDILTIRGAGAYKLGSSTKGDMKLTARVVIPKKLTREEREKWEFIGEV</sequence>
<dbReference type="CDD" id="cd06257">
    <property type="entry name" value="DnaJ"/>
    <property type="match status" value="1"/>
</dbReference>
<keyword evidence="2 8" id="KW-0677">Repeat</keyword>
<dbReference type="PROSITE" id="PS51188">
    <property type="entry name" value="ZF_CR"/>
    <property type="match status" value="1"/>
</dbReference>
<evidence type="ECO:0000313" key="13">
    <source>
        <dbReference type="EMBL" id="PJA15744.1"/>
    </source>
</evidence>
<evidence type="ECO:0000256" key="2">
    <source>
        <dbReference type="ARBA" id="ARBA00022737"/>
    </source>
</evidence>
<reference evidence="14" key="1">
    <citation type="submission" date="2017-09" db="EMBL/GenBank/DDBJ databases">
        <title>Depth-based differentiation of microbial function through sediment-hosted aquifers and enrichment of novel symbionts in the deep terrestrial subsurface.</title>
        <authorList>
            <person name="Probst A.J."/>
            <person name="Ladd B."/>
            <person name="Jarett J.K."/>
            <person name="Geller-Mcgrath D.E."/>
            <person name="Sieber C.M.K."/>
            <person name="Emerson J.B."/>
            <person name="Anantharaman K."/>
            <person name="Thomas B.C."/>
            <person name="Malmstrom R."/>
            <person name="Stieglmeier M."/>
            <person name="Klingl A."/>
            <person name="Woyke T."/>
            <person name="Ryan C.M."/>
            <person name="Banfield J.F."/>
        </authorList>
    </citation>
    <scope>NUCLEOTIDE SEQUENCE [LARGE SCALE GENOMIC DNA]</scope>
</reference>
<protein>
    <recommendedName>
        <fullName evidence="7 8">Chaperone protein DnaJ</fullName>
    </recommendedName>
</protein>
<keyword evidence="1 8" id="KW-0479">Metal-binding</keyword>
<feature type="binding site" evidence="8">
    <location>
        <position position="231"/>
    </location>
    <ligand>
        <name>Zn(2+)</name>
        <dbReference type="ChEBI" id="CHEBI:29105"/>
        <label>1</label>
    </ligand>
</feature>
<feature type="binding site" evidence="8">
    <location>
        <position position="188"/>
    </location>
    <ligand>
        <name>Zn(2+)</name>
        <dbReference type="ChEBI" id="CHEBI:29105"/>
        <label>2</label>
    </ligand>
</feature>
<dbReference type="InterPro" id="IPR036869">
    <property type="entry name" value="J_dom_sf"/>
</dbReference>
<dbReference type="Pfam" id="PF00226">
    <property type="entry name" value="DnaJ"/>
    <property type="match status" value="1"/>
</dbReference>
<feature type="binding site" evidence="8">
    <location>
        <position position="191"/>
    </location>
    <ligand>
        <name>Zn(2+)</name>
        <dbReference type="ChEBI" id="CHEBI:29105"/>
        <label>2</label>
    </ligand>
</feature>
<evidence type="ECO:0000256" key="3">
    <source>
        <dbReference type="ARBA" id="ARBA00022771"/>
    </source>
</evidence>
<dbReference type="AlphaFoldDB" id="A0A2M7W346"/>
<comment type="caution">
    <text evidence="13">The sequence shown here is derived from an EMBL/GenBank/DDBJ whole genome shotgun (WGS) entry which is preliminary data.</text>
</comment>
<evidence type="ECO:0000256" key="6">
    <source>
        <dbReference type="ARBA" id="ARBA00061004"/>
    </source>
</evidence>
<organism evidence="13 14">
    <name type="scientific">Candidatus Dojkabacteria bacterium CG_4_10_14_0_2_um_filter_Dojkabacteria_WS6_41_15</name>
    <dbReference type="NCBI Taxonomy" id="2014249"/>
    <lineage>
        <taxon>Bacteria</taxon>
        <taxon>Candidatus Dojkabacteria</taxon>
    </lineage>
</organism>
<dbReference type="GO" id="GO:0005524">
    <property type="term" value="F:ATP binding"/>
    <property type="evidence" value="ECO:0007669"/>
    <property type="project" value="InterPro"/>
</dbReference>
<dbReference type="GO" id="GO:0051082">
    <property type="term" value="F:unfolded protein binding"/>
    <property type="evidence" value="ECO:0007669"/>
    <property type="project" value="UniProtKB-UniRule"/>
</dbReference>
<keyword evidence="4 8" id="KW-0862">Zinc</keyword>